<feature type="region of interest" description="Disordered" evidence="1">
    <location>
        <begin position="259"/>
        <end position="298"/>
    </location>
</feature>
<feature type="compositionally biased region" description="Low complexity" evidence="1">
    <location>
        <begin position="462"/>
        <end position="473"/>
    </location>
</feature>
<feature type="compositionally biased region" description="Pro residues" evidence="1">
    <location>
        <begin position="926"/>
        <end position="958"/>
    </location>
</feature>
<evidence type="ECO:0000313" key="3">
    <source>
        <dbReference type="Proteomes" id="UP001219518"/>
    </source>
</evidence>
<dbReference type="AlphaFoldDB" id="A0AAE1GSW4"/>
<feature type="compositionally biased region" description="Basic residues" evidence="1">
    <location>
        <begin position="481"/>
        <end position="505"/>
    </location>
</feature>
<keyword evidence="3" id="KW-1185">Reference proteome</keyword>
<feature type="region of interest" description="Disordered" evidence="1">
    <location>
        <begin position="65"/>
        <end position="117"/>
    </location>
</feature>
<feature type="compositionally biased region" description="Low complexity" evidence="1">
    <location>
        <begin position="270"/>
        <end position="284"/>
    </location>
</feature>
<feature type="region of interest" description="Disordered" evidence="1">
    <location>
        <begin position="135"/>
        <end position="238"/>
    </location>
</feature>
<feature type="region of interest" description="Disordered" evidence="1">
    <location>
        <begin position="452"/>
        <end position="573"/>
    </location>
</feature>
<organism evidence="2 3">
    <name type="scientific">Frankliniella fusca</name>
    <dbReference type="NCBI Taxonomy" id="407009"/>
    <lineage>
        <taxon>Eukaryota</taxon>
        <taxon>Metazoa</taxon>
        <taxon>Ecdysozoa</taxon>
        <taxon>Arthropoda</taxon>
        <taxon>Hexapoda</taxon>
        <taxon>Insecta</taxon>
        <taxon>Pterygota</taxon>
        <taxon>Neoptera</taxon>
        <taxon>Paraneoptera</taxon>
        <taxon>Thysanoptera</taxon>
        <taxon>Terebrantia</taxon>
        <taxon>Thripoidea</taxon>
        <taxon>Thripidae</taxon>
        <taxon>Frankliniella</taxon>
    </lineage>
</organism>
<proteinExistence type="predicted"/>
<comment type="caution">
    <text evidence="2">The sequence shown here is derived from an EMBL/GenBank/DDBJ whole genome shotgun (WGS) entry which is preliminary data.</text>
</comment>
<feature type="region of interest" description="Disordered" evidence="1">
    <location>
        <begin position="923"/>
        <end position="1001"/>
    </location>
</feature>
<reference evidence="2" key="1">
    <citation type="submission" date="2021-07" db="EMBL/GenBank/DDBJ databases">
        <authorList>
            <person name="Catto M.A."/>
            <person name="Jacobson A."/>
            <person name="Kennedy G."/>
            <person name="Labadie P."/>
            <person name="Hunt B.G."/>
            <person name="Srinivasan R."/>
        </authorList>
    </citation>
    <scope>NUCLEOTIDE SEQUENCE</scope>
    <source>
        <strain evidence="2">PL_HMW_Pooled</strain>
        <tissue evidence="2">Head</tissue>
    </source>
</reference>
<feature type="compositionally biased region" description="Basic and acidic residues" evidence="1">
    <location>
        <begin position="135"/>
        <end position="146"/>
    </location>
</feature>
<protein>
    <submittedName>
        <fullName evidence="2">MAGE-like protein 2</fullName>
    </submittedName>
</protein>
<dbReference type="Gene3D" id="3.40.50.1110">
    <property type="entry name" value="SGNH hydrolase"/>
    <property type="match status" value="1"/>
</dbReference>
<feature type="region of interest" description="Disordered" evidence="1">
    <location>
        <begin position="13"/>
        <end position="49"/>
    </location>
</feature>
<sequence length="1276" mass="142072">MDSHESDIIILEELSNSKKSESRNHPRINGEQVKEEQADSNLSCNGEDDVRDFDEADLQVLDCWEDPDEDATEGCDSTTLEHENVIETPRSPVKDLNSSSERNPKTRDARAASIDSVKTIIFEDLTNLEEVKSAHNNELSEDKDVHINYSKTSAKSDSSEVERKKEHDKSSTKADSRKSDSMKTSSDCWRRSSDGEAHQQCKKSPDRSRDTSYKKPCKETSSRAQQGLNLPTDPTERKVDKFLKEMALQNSHIIGLQGVSEDANRLDPVSSESSTHSSHLPSPEIDLADLPPGVDLEQSTIDTSTSFLLAAASKVAESKSIGASIDANRQHKNMRGQFEDHSGGRAPKPYASGRYLASSKGLGEKDRKSRSPSSKHSYGYIDKSASSRSPPVYKNRKISPARSFTLSPSPSPKSRRLSPSPLPLPTHRIAQLIENFPSLKYVERSHYQSAIETSRYHRSPPSEESNLRALSRSLSRERNQSRSRSKSRGRSYRRHRSSSRTRNRFSSREERGRRYRRSSSRSRSPNRRVRSRTRSRSRSWSPHRYGRKRSSLSREDSRAKRARLSPSHSRSKSPWNIHVEVPLKEWPNKYEVNRNPSLNEDVQLEHDMARFIATNIAATGLRPPISDRGWFDAGLKARDTAPQSFPIEEPSAEAIRQGMGMPLPPPPPDISELMTAEEIKETDALRNMSPEVPAPSLSSLLESAVAESPSSIILERCQDAIMKLHDVSFKPGRFAVISSIKVPERKALSTFQLWQSVVNRSLPAKVHFNYCETTEPLILWESSKPKPKPKLVESRSTAAHSETVPSSSSLATFLPSTTADLDRAALLDKIFFLTRELQEVRDILDRKTVPKKHASVQTSPVNFCETCSTSQKSPVPNRNIPVTSSCNASLITNSTSRQRLSASTSSCRTQPISQPVFAAHQSTYPQPVPVPKPVPAPQHAPKPVPSPQTLPAPKPAPTPTFLSTPVSSSQSNTVPVPTPQPVPRPNQFNYSASGTAVNTASNSLSTSSTIYAGSTHKFNQSSNQLQSSLEETTKTSAKTNVPKQKGSHSIPPLIPGLVGAPTTNATIQASKPSPSALPKSIVPPSLSPMTSSDYDLRKYAVIGDEHGIDLRNYFLGIGIDIPMQLCSFGQTLDMALKNVISCKNLSKQVIVFMGLYNSSYNSKSLDKFKQLIGYLRKRCKHLMIIEPPPVPKFQSMRSAWQLYSQLIETFQPLKGDNVSHINCRQFLLSDNKTPNNSMFTSPERLSLDGLRLIYEEMMRTLEVKRNNCLWSCMNVR</sequence>
<feature type="region of interest" description="Disordered" evidence="1">
    <location>
        <begin position="323"/>
        <end position="423"/>
    </location>
</feature>
<feature type="compositionally biased region" description="Basic and acidic residues" evidence="1">
    <location>
        <begin position="15"/>
        <end position="24"/>
    </location>
</feature>
<feature type="compositionally biased region" description="Basic residues" evidence="1">
    <location>
        <begin position="513"/>
        <end position="537"/>
    </location>
</feature>
<name>A0AAE1GSW4_9NEOP</name>
<feature type="region of interest" description="Disordered" evidence="1">
    <location>
        <begin position="1021"/>
        <end position="1053"/>
    </location>
</feature>
<evidence type="ECO:0000313" key="2">
    <source>
        <dbReference type="EMBL" id="KAK3908342.1"/>
    </source>
</evidence>
<gene>
    <name evidence="2" type="ORF">KUF71_018835</name>
</gene>
<dbReference type="EMBL" id="JAHWGI010000055">
    <property type="protein sequence ID" value="KAK3908342.1"/>
    <property type="molecule type" value="Genomic_DNA"/>
</dbReference>
<feature type="compositionally biased region" description="Basic and acidic residues" evidence="1">
    <location>
        <begin position="157"/>
        <end position="181"/>
    </location>
</feature>
<accession>A0AAE1GSW4</accession>
<dbReference type="Proteomes" id="UP001219518">
    <property type="component" value="Unassembled WGS sequence"/>
</dbReference>
<feature type="compositionally biased region" description="Polar residues" evidence="1">
    <location>
        <begin position="961"/>
        <end position="971"/>
    </location>
</feature>
<evidence type="ECO:0000256" key="1">
    <source>
        <dbReference type="SAM" id="MobiDB-lite"/>
    </source>
</evidence>
<dbReference type="InterPro" id="IPR036514">
    <property type="entry name" value="SGNH_hydro_sf"/>
</dbReference>
<reference evidence="2" key="2">
    <citation type="journal article" date="2023" name="BMC Genomics">
        <title>Pest status, molecular evolution, and epigenetic factors derived from the genome assembly of Frankliniella fusca, a thysanopteran phytovirus vector.</title>
        <authorList>
            <person name="Catto M.A."/>
            <person name="Labadie P.E."/>
            <person name="Jacobson A.L."/>
            <person name="Kennedy G.G."/>
            <person name="Srinivasan R."/>
            <person name="Hunt B.G."/>
        </authorList>
    </citation>
    <scope>NUCLEOTIDE SEQUENCE</scope>
    <source>
        <strain evidence="2">PL_HMW_Pooled</strain>
    </source>
</reference>
<feature type="compositionally biased region" description="Basic and acidic residues" evidence="1">
    <location>
        <begin position="188"/>
        <end position="221"/>
    </location>
</feature>